<dbReference type="EMBL" id="CP003607">
    <property type="protein sequence ID" value="AFY79901.1"/>
    <property type="molecule type" value="Genomic_DNA"/>
</dbReference>
<evidence type="ECO:0000313" key="2">
    <source>
        <dbReference type="EMBL" id="AFY79901.1"/>
    </source>
</evidence>
<proteinExistence type="predicted"/>
<accession>K9TCQ0</accession>
<reference evidence="2 3" key="1">
    <citation type="submission" date="2012-06" db="EMBL/GenBank/DDBJ databases">
        <title>Finished chromosome of genome of Oscillatoria acuminata PCC 6304.</title>
        <authorList>
            <consortium name="US DOE Joint Genome Institute"/>
            <person name="Gugger M."/>
            <person name="Coursin T."/>
            <person name="Rippka R."/>
            <person name="Tandeau De Marsac N."/>
            <person name="Huntemann M."/>
            <person name="Wei C.-L."/>
            <person name="Han J."/>
            <person name="Detter J.C."/>
            <person name="Han C."/>
            <person name="Tapia R."/>
            <person name="Davenport K."/>
            <person name="Daligault H."/>
            <person name="Erkkila T."/>
            <person name="Gu W."/>
            <person name="Munk A.C.C."/>
            <person name="Teshima H."/>
            <person name="Xu Y."/>
            <person name="Chain P."/>
            <person name="Chen A."/>
            <person name="Krypides N."/>
            <person name="Mavromatis K."/>
            <person name="Markowitz V."/>
            <person name="Szeto E."/>
            <person name="Ivanova N."/>
            <person name="Mikhailova N."/>
            <person name="Ovchinnikova G."/>
            <person name="Pagani I."/>
            <person name="Pati A."/>
            <person name="Goodwin L."/>
            <person name="Peters L."/>
            <person name="Pitluck S."/>
            <person name="Woyke T."/>
            <person name="Kerfeld C."/>
        </authorList>
    </citation>
    <scope>NUCLEOTIDE SEQUENCE [LARGE SCALE GENOMIC DNA]</scope>
    <source>
        <strain evidence="2 3">PCC 6304</strain>
    </source>
</reference>
<sequence length="85" mass="9611">MSRKQNGFNPNILVEEYGKGPVLFLFQWSIILIIRTFVVTPSGVALSYQTLQVFKDFELFATPPASRTLVGFFDLTICYPSGLFN</sequence>
<name>K9TCQ0_9CYAN</name>
<evidence type="ECO:0000313" key="3">
    <source>
        <dbReference type="Proteomes" id="UP000010367"/>
    </source>
</evidence>
<organism evidence="2 3">
    <name type="scientific">Oscillatoria acuminata PCC 6304</name>
    <dbReference type="NCBI Taxonomy" id="56110"/>
    <lineage>
        <taxon>Bacteria</taxon>
        <taxon>Bacillati</taxon>
        <taxon>Cyanobacteriota</taxon>
        <taxon>Cyanophyceae</taxon>
        <taxon>Oscillatoriophycideae</taxon>
        <taxon>Oscillatoriales</taxon>
        <taxon>Oscillatoriaceae</taxon>
        <taxon>Oscillatoria</taxon>
    </lineage>
</organism>
<keyword evidence="1" id="KW-0812">Transmembrane</keyword>
<dbReference type="Proteomes" id="UP000010367">
    <property type="component" value="Chromosome"/>
</dbReference>
<dbReference type="HOGENOM" id="CLU_2509473_0_0_3"/>
<evidence type="ECO:0000256" key="1">
    <source>
        <dbReference type="SAM" id="Phobius"/>
    </source>
</evidence>
<dbReference type="AlphaFoldDB" id="K9TCQ0"/>
<keyword evidence="1" id="KW-0472">Membrane</keyword>
<feature type="transmembrane region" description="Helical" evidence="1">
    <location>
        <begin position="25"/>
        <end position="48"/>
    </location>
</feature>
<dbReference type="KEGG" id="oac:Oscil6304_0146"/>
<keyword evidence="3" id="KW-1185">Reference proteome</keyword>
<gene>
    <name evidence="2" type="ORF">Oscil6304_0146</name>
</gene>
<keyword evidence="1" id="KW-1133">Transmembrane helix</keyword>
<dbReference type="InParanoid" id="K9TCQ0"/>
<protein>
    <submittedName>
        <fullName evidence="2">Uncharacterized protein</fullName>
    </submittedName>
</protein>